<feature type="repeat" description="ANK" evidence="3">
    <location>
        <begin position="304"/>
        <end position="336"/>
    </location>
</feature>
<dbReference type="STRING" id="342668.A0A1B8GXS0"/>
<dbReference type="RefSeq" id="XP_018134367.1">
    <property type="nucleotide sequence ID" value="XM_018270773.2"/>
</dbReference>
<accession>A0A1B8GXS0</accession>
<evidence type="ECO:0000256" key="2">
    <source>
        <dbReference type="ARBA" id="ARBA00023043"/>
    </source>
</evidence>
<protein>
    <submittedName>
        <fullName evidence="4">Uncharacterized protein</fullName>
    </submittedName>
</protein>
<dbReference type="Pfam" id="PF12796">
    <property type="entry name" value="Ank_2"/>
    <property type="match status" value="1"/>
</dbReference>
<evidence type="ECO:0000313" key="4">
    <source>
        <dbReference type="EMBL" id="OBU00635.1"/>
    </source>
</evidence>
<dbReference type="Gene3D" id="1.25.40.20">
    <property type="entry name" value="Ankyrin repeat-containing domain"/>
    <property type="match status" value="1"/>
</dbReference>
<dbReference type="OrthoDB" id="7464126at2759"/>
<reference evidence="5" key="2">
    <citation type="journal article" date="2018" name="Nat. Commun.">
        <title>Extreme sensitivity to ultraviolet light in the fungal pathogen causing white-nose syndrome of bats.</title>
        <authorList>
            <person name="Palmer J.M."/>
            <person name="Drees K.P."/>
            <person name="Foster J.T."/>
            <person name="Lindner D.L."/>
        </authorList>
    </citation>
    <scope>NUCLEOTIDE SEQUENCE [LARGE SCALE GENOMIC DNA]</scope>
    <source>
        <strain evidence="5">UAMH 10579</strain>
    </source>
</reference>
<dbReference type="PANTHER" id="PTHR24171:SF9">
    <property type="entry name" value="ANKYRIN REPEAT DOMAIN-CONTAINING PROTEIN 39"/>
    <property type="match status" value="1"/>
</dbReference>
<name>A0A1B8GXS0_9PEZI</name>
<dbReference type="PROSITE" id="PS50088">
    <property type="entry name" value="ANK_REPEAT"/>
    <property type="match status" value="2"/>
</dbReference>
<dbReference type="InterPro" id="IPR036770">
    <property type="entry name" value="Ankyrin_rpt-contain_sf"/>
</dbReference>
<proteinExistence type="predicted"/>
<evidence type="ECO:0000313" key="5">
    <source>
        <dbReference type="Proteomes" id="UP000091956"/>
    </source>
</evidence>
<evidence type="ECO:0000256" key="1">
    <source>
        <dbReference type="ARBA" id="ARBA00022737"/>
    </source>
</evidence>
<keyword evidence="5" id="KW-1185">Reference proteome</keyword>
<sequence>MSFGVGIGDIILLGTLTWKLYKNCKESSAEFNRISSEVASLHVVIKETEEYVSETEGLSPSRDARLTILIDGCKEVLTELESLLNNYESLGTQAQRSWDRVRWGLEELADVRSRIISNTSLLTAFNSSLANSSTARIEKRLNKFIEEVRAGLREGSVVTSSGVTESIDTEDVWLLLRRELEDVGISASVVEEHHMYISNWLKAAISNGMLEEMDNSSRRSAVAGSFDSGYAGSIGGTSIGEASIGGTSTAPSMPSITVANEEFAAELSRHPSRINPDSSTAYVRTDLRVRRASSVSSVLFKMFKKETAIIEAASDGDISKVAKLISAGANVNARDRWGWSALSMCGYGGHVEICRLLLDHGADLNNMDVDGDTPESLATNRGHANVVIMLDEERAARDLKVREADNDKPRSVEE</sequence>
<dbReference type="GeneID" id="28834634"/>
<reference evidence="4 5" key="1">
    <citation type="submission" date="2016-03" db="EMBL/GenBank/DDBJ databases">
        <title>Comparative genomics of Pseudogymnoascus destructans, the fungus causing white-nose syndrome of bats.</title>
        <authorList>
            <person name="Palmer J.M."/>
            <person name="Drees K.P."/>
            <person name="Foster J.T."/>
            <person name="Lindner D.L."/>
        </authorList>
    </citation>
    <scope>NUCLEOTIDE SEQUENCE [LARGE SCALE GENOMIC DNA]</scope>
    <source>
        <strain evidence="4 5">UAMH 10579</strain>
    </source>
</reference>
<dbReference type="SUPFAM" id="SSF48403">
    <property type="entry name" value="Ankyrin repeat"/>
    <property type="match status" value="1"/>
</dbReference>
<dbReference type="AlphaFoldDB" id="A0A1B8GXS0"/>
<gene>
    <name evidence="4" type="ORF">VE01_01248</name>
</gene>
<dbReference type="InterPro" id="IPR002110">
    <property type="entry name" value="Ankyrin_rpt"/>
</dbReference>
<dbReference type="SMART" id="SM00248">
    <property type="entry name" value="ANK"/>
    <property type="match status" value="3"/>
</dbReference>
<organism evidence="4 5">
    <name type="scientific">Pseudogymnoascus verrucosus</name>
    <dbReference type="NCBI Taxonomy" id="342668"/>
    <lineage>
        <taxon>Eukaryota</taxon>
        <taxon>Fungi</taxon>
        <taxon>Dikarya</taxon>
        <taxon>Ascomycota</taxon>
        <taxon>Pezizomycotina</taxon>
        <taxon>Leotiomycetes</taxon>
        <taxon>Thelebolales</taxon>
        <taxon>Thelebolaceae</taxon>
        <taxon>Pseudogymnoascus</taxon>
    </lineage>
</organism>
<evidence type="ECO:0000256" key="3">
    <source>
        <dbReference type="PROSITE-ProRule" id="PRU00023"/>
    </source>
</evidence>
<dbReference type="PANTHER" id="PTHR24171">
    <property type="entry name" value="ANKYRIN REPEAT DOMAIN-CONTAINING PROTEIN 39-RELATED"/>
    <property type="match status" value="1"/>
</dbReference>
<keyword evidence="2 3" id="KW-0040">ANK repeat</keyword>
<dbReference type="EMBL" id="KV460208">
    <property type="protein sequence ID" value="OBU00635.1"/>
    <property type="molecule type" value="Genomic_DNA"/>
</dbReference>
<keyword evidence="1" id="KW-0677">Repeat</keyword>
<dbReference type="Proteomes" id="UP000091956">
    <property type="component" value="Unassembled WGS sequence"/>
</dbReference>
<dbReference type="PROSITE" id="PS50297">
    <property type="entry name" value="ANK_REP_REGION"/>
    <property type="match status" value="2"/>
</dbReference>
<feature type="repeat" description="ANK" evidence="3">
    <location>
        <begin position="337"/>
        <end position="369"/>
    </location>
</feature>